<evidence type="ECO:0000256" key="5">
    <source>
        <dbReference type="PIRSR" id="PIRSR611166-50"/>
    </source>
</evidence>
<evidence type="ECO:0000256" key="3">
    <source>
        <dbReference type="ARBA" id="ARBA00022898"/>
    </source>
</evidence>
<dbReference type="NCBIfam" id="NF009709">
    <property type="entry name" value="PRK13238.1"/>
    <property type="match status" value="1"/>
</dbReference>
<dbReference type="InterPro" id="IPR001597">
    <property type="entry name" value="ArAA_b-elim_lyase/Thr_aldolase"/>
</dbReference>
<dbReference type="Proteomes" id="UP000050501">
    <property type="component" value="Unassembled WGS sequence"/>
</dbReference>
<dbReference type="Gene3D" id="3.90.1150.10">
    <property type="entry name" value="Aspartate Aminotransferase, domain 1"/>
    <property type="match status" value="1"/>
</dbReference>
<dbReference type="PANTHER" id="PTHR32325">
    <property type="entry name" value="BETA-ELIMINATING LYASE-LIKE PROTEIN-RELATED"/>
    <property type="match status" value="1"/>
</dbReference>
<keyword evidence="4" id="KW-0456">Lyase</keyword>
<dbReference type="InterPro" id="IPR011166">
    <property type="entry name" value="Beta-eliminating_lyase"/>
</dbReference>
<dbReference type="PIRSF" id="PIRSF001386">
    <property type="entry name" value="Trpase"/>
    <property type="match status" value="1"/>
</dbReference>
<dbReference type="STRING" id="229921.ADN01_07700"/>
<reference evidence="7 8" key="1">
    <citation type="submission" date="2015-07" db="EMBL/GenBank/DDBJ databases">
        <title>Genome sequence of Levilinea saccharolytica DSM 16555.</title>
        <authorList>
            <person name="Hemp J."/>
            <person name="Ward L.M."/>
            <person name="Pace L.A."/>
            <person name="Fischer W.W."/>
        </authorList>
    </citation>
    <scope>NUCLEOTIDE SEQUENCE [LARGE SCALE GENOMIC DNA]</scope>
    <source>
        <strain evidence="7 8">KIBI-1</strain>
    </source>
</reference>
<dbReference type="GO" id="GO:0009072">
    <property type="term" value="P:aromatic amino acid metabolic process"/>
    <property type="evidence" value="ECO:0007669"/>
    <property type="project" value="InterPro"/>
</dbReference>
<organism evidence="7 8">
    <name type="scientific">Levilinea saccharolytica</name>
    <dbReference type="NCBI Taxonomy" id="229921"/>
    <lineage>
        <taxon>Bacteria</taxon>
        <taxon>Bacillati</taxon>
        <taxon>Chloroflexota</taxon>
        <taxon>Anaerolineae</taxon>
        <taxon>Anaerolineales</taxon>
        <taxon>Anaerolineaceae</taxon>
        <taxon>Levilinea</taxon>
    </lineage>
</organism>
<protein>
    <submittedName>
        <fullName evidence="7">Tryptophanase</fullName>
    </submittedName>
</protein>
<dbReference type="InterPro" id="IPR015421">
    <property type="entry name" value="PyrdxlP-dep_Trfase_major"/>
</dbReference>
<sequence length="459" mass="50821">MPYYPPEPFRIKMVEPIRLISPEARQAAMQAAGHNLFALRAEDVFIDLLTDSGTGAMSQAQWAAIMQGDESYAGARSYYRLAEVMQDIFGFEFFVPTHQGRAAENILTALLVKPGLHIPSNMHFDTTEGNIRARGGRPVNLVIDEAFDPTSTHPFKGNMDLAKLRAFIESVGPSQIPFGTMTITNNAGGGQPVSLENLRAVAAIYREYHIPFFIDCCRYAENAYFIKLREPGYAQKSTLEIARETFALADGAFMSAKKDGLVNIGGFLAVRDPKLHQEICNQLILREGFPTYGGLAGRDLDALAVGLREGLEESYLAYRLTQTAYLAACLRDRGIPFVEPPGGHAIYLDAGRLLPHIPHAEFPGQALGAALYLEGGIRGVEIGSVMFAYPHPDSGEWVYPKLELVRLALPRRVYTQSHLDYVANVCCKLAEKSSQLRGYRLTYQAPLMRHFTARFEPLA</sequence>
<comment type="caution">
    <text evidence="7">The sequence shown here is derived from an EMBL/GenBank/DDBJ whole genome shotgun (WGS) entry which is preliminary data.</text>
</comment>
<accession>A0A0P6Y2U2</accession>
<dbReference type="PANTHER" id="PTHR32325:SF4">
    <property type="entry name" value="TRYPTOPHANASE"/>
    <property type="match status" value="1"/>
</dbReference>
<keyword evidence="3 5" id="KW-0663">Pyridoxal phosphate</keyword>
<comment type="similarity">
    <text evidence="2">Belongs to the beta-eliminating lyase family.</text>
</comment>
<dbReference type="PATRIC" id="fig|229921.5.peg.738"/>
<dbReference type="InterPro" id="IPR015424">
    <property type="entry name" value="PyrdxlP-dep_Trfase"/>
</dbReference>
<comment type="cofactor">
    <cofactor evidence="1 5">
        <name>pyridoxal 5'-phosphate</name>
        <dbReference type="ChEBI" id="CHEBI:597326"/>
    </cofactor>
</comment>
<dbReference type="GO" id="GO:0016830">
    <property type="term" value="F:carbon-carbon lyase activity"/>
    <property type="evidence" value="ECO:0007669"/>
    <property type="project" value="InterPro"/>
</dbReference>
<dbReference type="Pfam" id="PF01212">
    <property type="entry name" value="Beta_elim_lyase"/>
    <property type="match status" value="1"/>
</dbReference>
<feature type="domain" description="Aromatic amino acid beta-eliminating lyase/threonine aldolase" evidence="6">
    <location>
        <begin position="47"/>
        <end position="423"/>
    </location>
</feature>
<dbReference type="SUPFAM" id="SSF53383">
    <property type="entry name" value="PLP-dependent transferases"/>
    <property type="match status" value="1"/>
</dbReference>
<dbReference type="OrthoDB" id="9764079at2"/>
<evidence type="ECO:0000256" key="1">
    <source>
        <dbReference type="ARBA" id="ARBA00001933"/>
    </source>
</evidence>
<dbReference type="InterPro" id="IPR015422">
    <property type="entry name" value="PyrdxlP-dep_Trfase_small"/>
</dbReference>
<proteinExistence type="inferred from homology"/>
<evidence type="ECO:0000256" key="4">
    <source>
        <dbReference type="ARBA" id="ARBA00023239"/>
    </source>
</evidence>
<dbReference type="EMBL" id="LGCM01000029">
    <property type="protein sequence ID" value="KPL83584.1"/>
    <property type="molecule type" value="Genomic_DNA"/>
</dbReference>
<evidence type="ECO:0000313" key="7">
    <source>
        <dbReference type="EMBL" id="KPL83584.1"/>
    </source>
</evidence>
<name>A0A0P6Y2U2_9CHLR</name>
<gene>
    <name evidence="7" type="ORF">ADN01_07700</name>
</gene>
<feature type="modified residue" description="N6-(pyridoxal phosphate)lysine" evidence="5">
    <location>
        <position position="258"/>
    </location>
</feature>
<evidence type="ECO:0000259" key="6">
    <source>
        <dbReference type="Pfam" id="PF01212"/>
    </source>
</evidence>
<keyword evidence="8" id="KW-1185">Reference proteome</keyword>
<dbReference type="RefSeq" id="WP_062418980.1">
    <property type="nucleotide sequence ID" value="NZ_DF967974.1"/>
</dbReference>
<dbReference type="AlphaFoldDB" id="A0A0P6Y2U2"/>
<dbReference type="Gene3D" id="3.40.640.10">
    <property type="entry name" value="Type I PLP-dependent aspartate aminotransferase-like (Major domain)"/>
    <property type="match status" value="1"/>
</dbReference>
<evidence type="ECO:0000313" key="8">
    <source>
        <dbReference type="Proteomes" id="UP000050501"/>
    </source>
</evidence>
<evidence type="ECO:0000256" key="2">
    <source>
        <dbReference type="ARBA" id="ARBA00009721"/>
    </source>
</evidence>